<dbReference type="PANTHER" id="PTHR47396">
    <property type="entry name" value="TYPE I RESTRICTION ENZYME ECOKI R PROTEIN"/>
    <property type="match status" value="1"/>
</dbReference>
<dbReference type="Gene3D" id="3.40.960.10">
    <property type="entry name" value="VSR Endonuclease"/>
    <property type="match status" value="1"/>
</dbReference>
<evidence type="ECO:0008006" key="5">
    <source>
        <dbReference type="Google" id="ProtNLM"/>
    </source>
</evidence>
<dbReference type="SMART" id="SM00487">
    <property type="entry name" value="DEXDc"/>
    <property type="match status" value="1"/>
</dbReference>
<proteinExistence type="predicted"/>
<feature type="domain" description="Helicase ATP-binding" evidence="1">
    <location>
        <begin position="158"/>
        <end position="307"/>
    </location>
</feature>
<dbReference type="GO" id="GO:0016787">
    <property type="term" value="F:hydrolase activity"/>
    <property type="evidence" value="ECO:0007669"/>
    <property type="project" value="InterPro"/>
</dbReference>
<feature type="domain" description="Helicase C-terminal" evidence="2">
    <location>
        <begin position="362"/>
        <end position="513"/>
    </location>
</feature>
<dbReference type="Pfam" id="PF00271">
    <property type="entry name" value="Helicase_C"/>
    <property type="match status" value="1"/>
</dbReference>
<accession>A0A265NC85</accession>
<dbReference type="InterPro" id="IPR050742">
    <property type="entry name" value="Helicase_Restrict-Modif_Enz"/>
</dbReference>
<dbReference type="EMBL" id="NPMS01000003">
    <property type="protein sequence ID" value="OZU89074.1"/>
    <property type="molecule type" value="Genomic_DNA"/>
</dbReference>
<dbReference type="Pfam" id="PF04851">
    <property type="entry name" value="ResIII"/>
    <property type="match status" value="1"/>
</dbReference>
<dbReference type="InterPro" id="IPR006935">
    <property type="entry name" value="Helicase/UvrB_N"/>
</dbReference>
<organism evidence="3 4">
    <name type="scientific">Virgibacillus indicus</name>
    <dbReference type="NCBI Taxonomy" id="2024554"/>
    <lineage>
        <taxon>Bacteria</taxon>
        <taxon>Bacillati</taxon>
        <taxon>Bacillota</taxon>
        <taxon>Bacilli</taxon>
        <taxon>Bacillales</taxon>
        <taxon>Bacillaceae</taxon>
        <taxon>Virgibacillus</taxon>
    </lineage>
</organism>
<evidence type="ECO:0000313" key="3">
    <source>
        <dbReference type="EMBL" id="OZU89074.1"/>
    </source>
</evidence>
<evidence type="ECO:0000259" key="2">
    <source>
        <dbReference type="PROSITE" id="PS51194"/>
    </source>
</evidence>
<evidence type="ECO:0000259" key="1">
    <source>
        <dbReference type="PROSITE" id="PS51192"/>
    </source>
</evidence>
<dbReference type="InterPro" id="IPR014001">
    <property type="entry name" value="Helicase_ATP-bd"/>
</dbReference>
<dbReference type="RefSeq" id="WP_094885432.1">
    <property type="nucleotide sequence ID" value="NZ_NPMS01000003.1"/>
</dbReference>
<keyword evidence="4" id="KW-1185">Reference proteome</keyword>
<dbReference type="SMART" id="SM00490">
    <property type="entry name" value="HELICc"/>
    <property type="match status" value="1"/>
</dbReference>
<dbReference type="CDD" id="cd18799">
    <property type="entry name" value="SF2_C_EcoAI-like"/>
    <property type="match status" value="1"/>
</dbReference>
<dbReference type="PANTHER" id="PTHR47396:SF1">
    <property type="entry name" value="ATP-DEPENDENT HELICASE IRC3-RELATED"/>
    <property type="match status" value="1"/>
</dbReference>
<dbReference type="Proteomes" id="UP000216498">
    <property type="component" value="Unassembled WGS sequence"/>
</dbReference>
<dbReference type="AlphaFoldDB" id="A0A265NC85"/>
<dbReference type="InterPro" id="IPR027417">
    <property type="entry name" value="P-loop_NTPase"/>
</dbReference>
<reference evidence="3 4" key="1">
    <citation type="submission" date="2017-08" db="EMBL/GenBank/DDBJ databases">
        <title>Virgibacillus indicus sp. nov. and Virgibacillus profoundi sp. nov, two moderately halophilic bacteria isolated from marine sediment by using the Microfluidic Streak Plate.</title>
        <authorList>
            <person name="Xu B."/>
            <person name="Hu B."/>
            <person name="Wang J."/>
            <person name="Zhu Y."/>
            <person name="Huang L."/>
            <person name="Du W."/>
            <person name="Huang Y."/>
        </authorList>
    </citation>
    <scope>NUCLEOTIDE SEQUENCE [LARGE SCALE GENOMIC DNA]</scope>
    <source>
        <strain evidence="3 4">IO3-P2-C2</strain>
    </source>
</reference>
<dbReference type="PROSITE" id="PS51192">
    <property type="entry name" value="HELICASE_ATP_BIND_1"/>
    <property type="match status" value="1"/>
</dbReference>
<sequence>MQLQEFIQLYANKMNDIEKDFVEQVFYPYGGENALDYLRVQTPFEDSQAKKRRLDFTIETEKYKYVIEIDGYTYHADGAARVSPDYFDDLLIKQNDLILNGWKLLRLSYNQIRNEPILCIDTIRRAFKSDPMINPIFAGKDQLEPTFPQQVALSSVEFNRKKGKKKGIVVLPTGIGKTYFSAFDAMHFNGRTLFIVHRDTILKQAYESFEDVWKGVSKGYFNAETKDTTSDLIFASKDTLYRDGNLEMFAPDAFDYIIIDEAHHSSAQTYKKIIEYFEPKFMLGMTATPERQDRANILELFDYNLFHEMNQRDAIESGYLTGFKYYGLKDDIDYTKIKHNGRRYDLADLGRKLNIEKRNQAVFDKFKELCPDAKSLGFCVTIKHAEDMAKYFKEQGISAQAIHSDTQILSPAQREAYIQDFRDNQIQILFTVDVFNEGADFPDVEALLFLRPTESKTIFTQQLGRGLRLSPYKEHVIVLDFIGNFKKADRIKDYLKSGGYSNQQTKGGTGNKNRFGEKGFLDYPLGCEVHFDESVEEMLESLAEKDKEITKDDLVDNYYDVKEKIERKPSQKDINNSNISKYRLSLYTRYFGSWTKFLEFIGEATKASYHYPQGTHLGHIFYAIKSIGDKELDIRLELDTVYPVEGIGLTTYGRKSRYLLWACMELDLILDDREPGANNERYQTLTPKGKVLYDILNKYVTDTDFYDFKETKAEVSWSMNHNEKYFNNLIKSLPDNDRQRLARIFLEMDAVNHLLRFLFHIKQNEQVLNRKADIYNEYFDTPFIRQYFEVNGIKQKSEEGAERRLPFLLNVLEALKLVEFVNQSTIKIIKLPMINSLFSNSLENQEKNKIAAEKYYVEGTMPSPDIVAELKTLFGKDFLTPNYFIIELDDLVRTW</sequence>
<dbReference type="CDD" id="cd18032">
    <property type="entry name" value="DEXHc_RE_I_III_res"/>
    <property type="match status" value="1"/>
</dbReference>
<dbReference type="GO" id="GO:0003677">
    <property type="term" value="F:DNA binding"/>
    <property type="evidence" value="ECO:0007669"/>
    <property type="project" value="InterPro"/>
</dbReference>
<dbReference type="InterPro" id="IPR001650">
    <property type="entry name" value="Helicase_C-like"/>
</dbReference>
<dbReference type="GO" id="GO:0005829">
    <property type="term" value="C:cytosol"/>
    <property type="evidence" value="ECO:0007669"/>
    <property type="project" value="TreeGrafter"/>
</dbReference>
<dbReference type="PROSITE" id="PS51194">
    <property type="entry name" value="HELICASE_CTER"/>
    <property type="match status" value="1"/>
</dbReference>
<dbReference type="Gene3D" id="3.40.50.300">
    <property type="entry name" value="P-loop containing nucleotide triphosphate hydrolases"/>
    <property type="match status" value="2"/>
</dbReference>
<dbReference type="InterPro" id="IPR041025">
    <property type="entry name" value="HNH_repeat"/>
</dbReference>
<dbReference type="OrthoDB" id="9802848at2"/>
<protein>
    <recommendedName>
        <fullName evidence="5">Restriction endonuclease subunit R</fullName>
    </recommendedName>
</protein>
<dbReference type="GO" id="GO:0005524">
    <property type="term" value="F:ATP binding"/>
    <property type="evidence" value="ECO:0007669"/>
    <property type="project" value="InterPro"/>
</dbReference>
<gene>
    <name evidence="3" type="ORF">CIL03_08645</name>
</gene>
<name>A0A265NC85_9BACI</name>
<dbReference type="Pfam" id="PF18780">
    <property type="entry name" value="HNH_repeat"/>
    <property type="match status" value="1"/>
</dbReference>
<dbReference type="SUPFAM" id="SSF52540">
    <property type="entry name" value="P-loop containing nucleoside triphosphate hydrolases"/>
    <property type="match status" value="1"/>
</dbReference>
<evidence type="ECO:0000313" key="4">
    <source>
        <dbReference type="Proteomes" id="UP000216498"/>
    </source>
</evidence>
<comment type="caution">
    <text evidence="3">The sequence shown here is derived from an EMBL/GenBank/DDBJ whole genome shotgun (WGS) entry which is preliminary data.</text>
</comment>